<keyword evidence="7" id="KW-0645">Protease</keyword>
<dbReference type="InterPro" id="IPR036990">
    <property type="entry name" value="M14A-like_propep"/>
</dbReference>
<evidence type="ECO:0000256" key="6">
    <source>
        <dbReference type="ARBA" id="ARBA00022645"/>
    </source>
</evidence>
<comment type="function">
    <text evidence="16">Involved in the digestion of the blood meal.</text>
</comment>
<keyword evidence="12" id="KW-0843">Virulence</keyword>
<evidence type="ECO:0000256" key="8">
    <source>
        <dbReference type="ARBA" id="ARBA00022723"/>
    </source>
</evidence>
<evidence type="ECO:0000256" key="12">
    <source>
        <dbReference type="ARBA" id="ARBA00023026"/>
    </source>
</evidence>
<dbReference type="PRINTS" id="PR00765">
    <property type="entry name" value="CRBOXYPTASEA"/>
</dbReference>
<keyword evidence="9" id="KW-0732">Signal</keyword>
<evidence type="ECO:0000256" key="14">
    <source>
        <dbReference type="ARBA" id="ARBA00023145"/>
    </source>
</evidence>
<evidence type="ECO:0000256" key="3">
    <source>
        <dbReference type="ARBA" id="ARBA00004613"/>
    </source>
</evidence>
<comment type="subcellular location">
    <subcellularLocation>
        <location evidence="3">Secreted</location>
    </subcellularLocation>
</comment>
<dbReference type="AlphaFoldDB" id="A0AAU9WD40"/>
<dbReference type="Gene3D" id="3.30.70.340">
    <property type="entry name" value="Metallocarboxypeptidase-like"/>
    <property type="match status" value="1"/>
</dbReference>
<feature type="domain" description="Peptidase M14" evidence="18">
    <location>
        <begin position="135"/>
        <end position="433"/>
    </location>
</feature>
<dbReference type="SUPFAM" id="SSF53187">
    <property type="entry name" value="Zn-dependent exopeptidases"/>
    <property type="match status" value="1"/>
</dbReference>
<comment type="cofactor">
    <cofactor evidence="1">
        <name>Zn(2+)</name>
        <dbReference type="ChEBI" id="CHEBI:29105"/>
    </cofactor>
</comment>
<dbReference type="GO" id="GO:0004181">
    <property type="term" value="F:metallocarboxypeptidase activity"/>
    <property type="evidence" value="ECO:0007669"/>
    <property type="project" value="InterPro"/>
</dbReference>
<dbReference type="InterPro" id="IPR000834">
    <property type="entry name" value="Peptidase_M14"/>
</dbReference>
<keyword evidence="20" id="KW-1185">Reference proteome</keyword>
<keyword evidence="5" id="KW-0964">Secreted</keyword>
<dbReference type="CDD" id="cd03860">
    <property type="entry name" value="M14_CP_A-B_like"/>
    <property type="match status" value="1"/>
</dbReference>
<dbReference type="Pfam" id="PF00246">
    <property type="entry name" value="Peptidase_M14"/>
    <property type="match status" value="1"/>
</dbReference>
<name>A0AAU9WD40_9CNID</name>
<evidence type="ECO:0000256" key="17">
    <source>
        <dbReference type="PROSITE-ProRule" id="PRU01379"/>
    </source>
</evidence>
<dbReference type="InterPro" id="IPR003146">
    <property type="entry name" value="M14A_act_pep"/>
</dbReference>
<evidence type="ECO:0000256" key="11">
    <source>
        <dbReference type="ARBA" id="ARBA00022833"/>
    </source>
</evidence>
<dbReference type="FunFam" id="3.40.630.10:FF:000040">
    <property type="entry name" value="zinc carboxypeptidase"/>
    <property type="match status" value="1"/>
</dbReference>
<evidence type="ECO:0000256" key="10">
    <source>
        <dbReference type="ARBA" id="ARBA00022801"/>
    </source>
</evidence>
<dbReference type="SUPFAM" id="SSF54897">
    <property type="entry name" value="Protease propeptides/inhibitors"/>
    <property type="match status" value="1"/>
</dbReference>
<dbReference type="EMBL" id="CALNXJ010000013">
    <property type="protein sequence ID" value="CAH3112885.1"/>
    <property type="molecule type" value="Genomic_DNA"/>
</dbReference>
<proteinExistence type="inferred from homology"/>
<evidence type="ECO:0000256" key="4">
    <source>
        <dbReference type="ARBA" id="ARBA00005988"/>
    </source>
</evidence>
<accession>A0AAU9WD40</accession>
<dbReference type="PANTHER" id="PTHR11705:SF143">
    <property type="entry name" value="SLL0236 PROTEIN"/>
    <property type="match status" value="1"/>
</dbReference>
<evidence type="ECO:0000256" key="5">
    <source>
        <dbReference type="ARBA" id="ARBA00022525"/>
    </source>
</evidence>
<gene>
    <name evidence="19" type="ORF">PMEA_00004695</name>
</gene>
<keyword evidence="15" id="KW-1015">Disulfide bond</keyword>
<evidence type="ECO:0000313" key="20">
    <source>
        <dbReference type="Proteomes" id="UP001159428"/>
    </source>
</evidence>
<keyword evidence="11" id="KW-0862">Zinc</keyword>
<dbReference type="Gene3D" id="3.40.630.10">
    <property type="entry name" value="Zn peptidases"/>
    <property type="match status" value="1"/>
</dbReference>
<evidence type="ECO:0000256" key="15">
    <source>
        <dbReference type="ARBA" id="ARBA00023157"/>
    </source>
</evidence>
<dbReference type="GO" id="GO:0008270">
    <property type="term" value="F:zinc ion binding"/>
    <property type="evidence" value="ECO:0007669"/>
    <property type="project" value="InterPro"/>
</dbReference>
<evidence type="ECO:0000256" key="13">
    <source>
        <dbReference type="ARBA" id="ARBA00023049"/>
    </source>
</evidence>
<organism evidence="19 20">
    <name type="scientific">Pocillopora meandrina</name>
    <dbReference type="NCBI Taxonomy" id="46732"/>
    <lineage>
        <taxon>Eukaryota</taxon>
        <taxon>Metazoa</taxon>
        <taxon>Cnidaria</taxon>
        <taxon>Anthozoa</taxon>
        <taxon>Hexacorallia</taxon>
        <taxon>Scleractinia</taxon>
        <taxon>Astrocoeniina</taxon>
        <taxon>Pocilloporidae</taxon>
        <taxon>Pocillopora</taxon>
    </lineage>
</organism>
<dbReference type="Proteomes" id="UP001159428">
    <property type="component" value="Unassembled WGS sequence"/>
</dbReference>
<comment type="function">
    <text evidence="2">Extracellular metalloprotease that contributes to pathogenicity.</text>
</comment>
<reference evidence="19 20" key="1">
    <citation type="submission" date="2022-05" db="EMBL/GenBank/DDBJ databases">
        <authorList>
            <consortium name="Genoscope - CEA"/>
            <person name="William W."/>
        </authorList>
    </citation>
    <scope>NUCLEOTIDE SEQUENCE [LARGE SCALE GENOMIC DNA]</scope>
</reference>
<feature type="active site" description="Proton donor/acceptor" evidence="17">
    <location>
        <position position="397"/>
    </location>
</feature>
<evidence type="ECO:0000256" key="16">
    <source>
        <dbReference type="ARBA" id="ARBA00057299"/>
    </source>
</evidence>
<keyword evidence="14" id="KW-0865">Zymogen</keyword>
<evidence type="ECO:0000256" key="7">
    <source>
        <dbReference type="ARBA" id="ARBA00022670"/>
    </source>
</evidence>
<dbReference type="GO" id="GO:0006508">
    <property type="term" value="P:proteolysis"/>
    <property type="evidence" value="ECO:0007669"/>
    <property type="project" value="UniProtKB-KW"/>
</dbReference>
<dbReference type="PROSITE" id="PS52035">
    <property type="entry name" value="PEPTIDASE_M14"/>
    <property type="match status" value="1"/>
</dbReference>
<evidence type="ECO:0000313" key="19">
    <source>
        <dbReference type="EMBL" id="CAH3112885.1"/>
    </source>
</evidence>
<dbReference type="GO" id="GO:0005615">
    <property type="term" value="C:extracellular space"/>
    <property type="evidence" value="ECO:0007669"/>
    <property type="project" value="TreeGrafter"/>
</dbReference>
<sequence>MVTLRALNTLRSYYRYFQVNMRGAREFALVLLFAFVFSEPDSFEGHKLYRTFPKNKDDVKFLDNLLKSGEDGIDFWTYPTDSLDPVEIHVEPIAIQKLEGLLNGAGISFQVSQEDVQHAIKKEQATSRASGFDSKYHKLREIHSEIRALASRHSDVAGTFSLGNSYEGREQLAIKILKGSAASKKGLFFFNCGIHAREWISPATCMYMIRQMLETRNSNADVRFMLDNYEWVILPVLNVDGYEYTHTGNRMWRKTRRPNKDGSYGADPNRNFNYHFAGVGTSQRPNSDIYTGERPFSETVTYNVGKYLYERRYELKGYIDFHAYSQLWMSPWGYTKAYPPEYARMKKAMQAAVKALTNVHGTSYKYGPAAITIYPTTGDTTDWTFGVLGVVHSYCVELRPKTYGQGGFILPPDKIIPVGQETFAGLKALTRNM</sequence>
<evidence type="ECO:0000256" key="9">
    <source>
        <dbReference type="ARBA" id="ARBA00022729"/>
    </source>
</evidence>
<evidence type="ECO:0000256" key="2">
    <source>
        <dbReference type="ARBA" id="ARBA00003091"/>
    </source>
</evidence>
<keyword evidence="6" id="KW-0121">Carboxypeptidase</keyword>
<protein>
    <recommendedName>
        <fullName evidence="18">Peptidase M14 domain-containing protein</fullName>
    </recommendedName>
</protein>
<comment type="caution">
    <text evidence="19">The sequence shown here is derived from an EMBL/GenBank/DDBJ whole genome shotgun (WGS) entry which is preliminary data.</text>
</comment>
<keyword evidence="13" id="KW-0482">Metalloprotease</keyword>
<comment type="similarity">
    <text evidence="4 17">Belongs to the peptidase M14 family.</text>
</comment>
<evidence type="ECO:0000259" key="18">
    <source>
        <dbReference type="PROSITE" id="PS52035"/>
    </source>
</evidence>
<keyword evidence="8" id="KW-0479">Metal-binding</keyword>
<dbReference type="Pfam" id="PF02244">
    <property type="entry name" value="Propep_M14"/>
    <property type="match status" value="1"/>
</dbReference>
<keyword evidence="10" id="KW-0378">Hydrolase</keyword>
<dbReference type="PANTHER" id="PTHR11705">
    <property type="entry name" value="PROTEASE FAMILY M14 CARBOXYPEPTIDASE A,B"/>
    <property type="match status" value="1"/>
</dbReference>
<dbReference type="SMART" id="SM00631">
    <property type="entry name" value="Zn_pept"/>
    <property type="match status" value="1"/>
</dbReference>
<evidence type="ECO:0000256" key="1">
    <source>
        <dbReference type="ARBA" id="ARBA00001947"/>
    </source>
</evidence>